<evidence type="ECO:0000256" key="3">
    <source>
        <dbReference type="ARBA" id="ARBA00022475"/>
    </source>
</evidence>
<keyword evidence="4 7" id="KW-0812">Transmembrane</keyword>
<feature type="transmembrane region" description="Helical" evidence="7">
    <location>
        <begin position="35"/>
        <end position="59"/>
    </location>
</feature>
<keyword evidence="2" id="KW-0813">Transport</keyword>
<dbReference type="PANTHER" id="PTHR42770:SF15">
    <property type="entry name" value="GLUTAMATE_GAMMA-AMINOBUTYRATE ANTIPORTER-RELATED"/>
    <property type="match status" value="1"/>
</dbReference>
<dbReference type="Pfam" id="PF13520">
    <property type="entry name" value="AA_permease_2"/>
    <property type="match status" value="1"/>
</dbReference>
<feature type="transmembrane region" description="Helical" evidence="7">
    <location>
        <begin position="404"/>
        <end position="426"/>
    </location>
</feature>
<feature type="transmembrane region" description="Helical" evidence="7">
    <location>
        <begin position="438"/>
        <end position="458"/>
    </location>
</feature>
<evidence type="ECO:0000256" key="4">
    <source>
        <dbReference type="ARBA" id="ARBA00022692"/>
    </source>
</evidence>
<keyword evidence="6 7" id="KW-0472">Membrane</keyword>
<dbReference type="PIRSF" id="PIRSF006060">
    <property type="entry name" value="AA_transporter"/>
    <property type="match status" value="1"/>
</dbReference>
<dbReference type="EMBL" id="LTAY01000073">
    <property type="protein sequence ID" value="OPX46667.1"/>
    <property type="molecule type" value="Genomic_DNA"/>
</dbReference>
<feature type="transmembrane region" description="Helical" evidence="7">
    <location>
        <begin position="80"/>
        <end position="109"/>
    </location>
</feature>
<organism evidence="8 9">
    <name type="scientific">Clostridium thermobutyricum DSM 4928</name>
    <dbReference type="NCBI Taxonomy" id="1121339"/>
    <lineage>
        <taxon>Bacteria</taxon>
        <taxon>Bacillati</taxon>
        <taxon>Bacillota</taxon>
        <taxon>Clostridia</taxon>
        <taxon>Eubacteriales</taxon>
        <taxon>Clostridiaceae</taxon>
        <taxon>Clostridium</taxon>
    </lineage>
</organism>
<dbReference type="AlphaFoldDB" id="A0A1V4STW3"/>
<feature type="transmembrane region" description="Helical" evidence="7">
    <location>
        <begin position="200"/>
        <end position="220"/>
    </location>
</feature>
<dbReference type="NCBIfam" id="NF040513">
    <property type="entry name" value="antiport_TyrP"/>
    <property type="match status" value="1"/>
</dbReference>
<evidence type="ECO:0000313" key="8">
    <source>
        <dbReference type="EMBL" id="OPX46667.1"/>
    </source>
</evidence>
<feature type="transmembrane region" description="Helical" evidence="7">
    <location>
        <begin position="121"/>
        <end position="139"/>
    </location>
</feature>
<evidence type="ECO:0000256" key="1">
    <source>
        <dbReference type="ARBA" id="ARBA00004651"/>
    </source>
</evidence>
<evidence type="ECO:0000256" key="7">
    <source>
        <dbReference type="SAM" id="Phobius"/>
    </source>
</evidence>
<comment type="caution">
    <text evidence="8">The sequence shown here is derived from an EMBL/GenBank/DDBJ whole genome shotgun (WGS) entry which is preliminary data.</text>
</comment>
<gene>
    <name evidence="8" type="primary">gadC_5</name>
    <name evidence="8" type="ORF">CLTHE_26700</name>
</gene>
<reference evidence="8 9" key="1">
    <citation type="submission" date="2016-02" db="EMBL/GenBank/DDBJ databases">
        <title>Genome sequence of Clostridium thermobutyricum DSM 4928.</title>
        <authorList>
            <person name="Poehlein A."/>
            <person name="Daniel R."/>
        </authorList>
    </citation>
    <scope>NUCLEOTIDE SEQUENCE [LARGE SCALE GENOMIC DNA]</scope>
    <source>
        <strain evidence="8 9">DSM 4928</strain>
    </source>
</reference>
<dbReference type="GO" id="GO:0022857">
    <property type="term" value="F:transmembrane transporter activity"/>
    <property type="evidence" value="ECO:0007669"/>
    <property type="project" value="InterPro"/>
</dbReference>
<name>A0A1V4STW3_9CLOT</name>
<evidence type="ECO:0000313" key="9">
    <source>
        <dbReference type="Proteomes" id="UP000191448"/>
    </source>
</evidence>
<feature type="transmembrane region" description="Helical" evidence="7">
    <location>
        <begin position="286"/>
        <end position="304"/>
    </location>
</feature>
<dbReference type="GO" id="GO:0005886">
    <property type="term" value="C:plasma membrane"/>
    <property type="evidence" value="ECO:0007669"/>
    <property type="project" value="UniProtKB-SubCell"/>
</dbReference>
<feature type="transmembrane region" description="Helical" evidence="7">
    <location>
        <begin position="232"/>
        <end position="256"/>
    </location>
</feature>
<dbReference type="RefSeq" id="WP_080023878.1">
    <property type="nucleotide sequence ID" value="NZ_LTAY01000073.1"/>
</dbReference>
<keyword evidence="3" id="KW-1003">Cell membrane</keyword>
<feature type="transmembrane region" description="Helical" evidence="7">
    <location>
        <begin position="331"/>
        <end position="353"/>
    </location>
</feature>
<dbReference type="InterPro" id="IPR002293">
    <property type="entry name" value="AA/rel_permease1"/>
</dbReference>
<feature type="transmembrane region" description="Helical" evidence="7">
    <location>
        <begin position="359"/>
        <end position="383"/>
    </location>
</feature>
<accession>A0A1V4STW3</accession>
<comment type="subcellular location">
    <subcellularLocation>
        <location evidence="1">Cell membrane</location>
        <topology evidence="1">Multi-pass membrane protein</topology>
    </subcellularLocation>
</comment>
<evidence type="ECO:0000256" key="6">
    <source>
        <dbReference type="ARBA" id="ARBA00023136"/>
    </source>
</evidence>
<evidence type="ECO:0000256" key="2">
    <source>
        <dbReference type="ARBA" id="ARBA00022448"/>
    </source>
</evidence>
<dbReference type="Gene3D" id="1.20.1740.10">
    <property type="entry name" value="Amino acid/polyamine transporter I"/>
    <property type="match status" value="1"/>
</dbReference>
<keyword evidence="5 7" id="KW-1133">Transmembrane helix</keyword>
<dbReference type="PANTHER" id="PTHR42770">
    <property type="entry name" value="AMINO ACID TRANSPORTER-RELATED"/>
    <property type="match status" value="1"/>
</dbReference>
<dbReference type="Proteomes" id="UP000191448">
    <property type="component" value="Unassembled WGS sequence"/>
</dbReference>
<dbReference type="InterPro" id="IPR050367">
    <property type="entry name" value="APC_superfamily"/>
</dbReference>
<sequence length="468" mass="51320">MNKLKKLTLFQLIGITIAFFGSVRSVPTLAINGWTGITYIVAAVIIFAIPIALIAAELATGWSDEGGPQLWVKEGLGPKWSFVTSWILWIQMVTGMTMVGSIVGVILAYVIGIPSLSQNSIFVFICLLISFWGVTLLNFKFNMVKVVGKFGTLIGVFIPFAALTILGVLYMFKFGINPGHYLGNFELSKLVPNIHNLGTLTYFSGIIFIFAGVEISSVHINNIHNPKRNYPIAVIISVVILVIVNLIAGLTVANAIPKGQIELTNVLQPFVVYTKAFHLPTIIEKIIALMIVIGVLGQMSAWVLGPAKAMIKVAEEGNLPKIFQRKTEKGIPITIVIVQAIMVSLLSVSYIAIPNVNGVFFMITIVTTILYCLVYILICISAIRLRYTKPNIERAFRLGVNGNLVMWIVALLALFGLILTIAISLIPPSIISKNQDGFYIGFQVIGTIINIIIPLLIFKFKKKSWKIG</sequence>
<dbReference type="OrthoDB" id="92719at2"/>
<protein>
    <submittedName>
        <fullName evidence="8">Glutamate/gamma-aminobutyrate antiporter</fullName>
    </submittedName>
</protein>
<evidence type="ECO:0000256" key="5">
    <source>
        <dbReference type="ARBA" id="ARBA00022989"/>
    </source>
</evidence>
<proteinExistence type="predicted"/>
<feature type="transmembrane region" description="Helical" evidence="7">
    <location>
        <begin position="151"/>
        <end position="172"/>
    </location>
</feature>